<comment type="caution">
    <text evidence="2">The sequence shown here is derived from an EMBL/GenBank/DDBJ whole genome shotgun (WGS) entry which is preliminary data.</text>
</comment>
<proteinExistence type="predicted"/>
<name>A0A1S1M0B2_MYCCH</name>
<protein>
    <recommendedName>
        <fullName evidence="4">AAA family ATPase</fullName>
    </recommendedName>
</protein>
<dbReference type="AlphaFoldDB" id="A0A1S1M0B2"/>
<feature type="compositionally biased region" description="Polar residues" evidence="1">
    <location>
        <begin position="445"/>
        <end position="459"/>
    </location>
</feature>
<evidence type="ECO:0008006" key="4">
    <source>
        <dbReference type="Google" id="ProtNLM"/>
    </source>
</evidence>
<dbReference type="EMBL" id="MLIS01000001">
    <property type="protein sequence ID" value="OHU77041.1"/>
    <property type="molecule type" value="Genomic_DNA"/>
</dbReference>
<dbReference type="RefSeq" id="WP_052399627.1">
    <property type="nucleotide sequence ID" value="NZ_JAAOOR010000001.1"/>
</dbReference>
<feature type="compositionally biased region" description="Basic and acidic residues" evidence="1">
    <location>
        <begin position="1"/>
        <end position="15"/>
    </location>
</feature>
<dbReference type="Gene3D" id="3.40.50.300">
    <property type="entry name" value="P-loop containing nucleotide triphosphate hydrolases"/>
    <property type="match status" value="1"/>
</dbReference>
<dbReference type="SUPFAM" id="SSF52540">
    <property type="entry name" value="P-loop containing nucleoside triphosphate hydrolases"/>
    <property type="match status" value="1"/>
</dbReference>
<evidence type="ECO:0000313" key="3">
    <source>
        <dbReference type="Proteomes" id="UP000179441"/>
    </source>
</evidence>
<feature type="region of interest" description="Disordered" evidence="1">
    <location>
        <begin position="519"/>
        <end position="560"/>
    </location>
</feature>
<evidence type="ECO:0000256" key="1">
    <source>
        <dbReference type="SAM" id="MobiDB-lite"/>
    </source>
</evidence>
<evidence type="ECO:0000313" key="2">
    <source>
        <dbReference type="EMBL" id="OHU77041.1"/>
    </source>
</evidence>
<organism evidence="2 3">
    <name type="scientific">Mycobacteroides chelonae</name>
    <name type="common">Mycobacterium chelonae</name>
    <dbReference type="NCBI Taxonomy" id="1774"/>
    <lineage>
        <taxon>Bacteria</taxon>
        <taxon>Bacillati</taxon>
        <taxon>Actinomycetota</taxon>
        <taxon>Actinomycetes</taxon>
        <taxon>Mycobacteriales</taxon>
        <taxon>Mycobacteriaceae</taxon>
        <taxon>Mycobacteroides</taxon>
    </lineage>
</organism>
<reference evidence="2 3" key="1">
    <citation type="submission" date="2016-10" db="EMBL/GenBank/DDBJ databases">
        <title>Evaluation of Human, Veterinary and Environmental Mycobacterium chelonae Isolates by Core Genome Phylogenomic Analysis, Targeted Gene Comparison, and Anti-microbial Susceptibility Patterns: A Tale of Mistaken Identities.</title>
        <authorList>
            <person name="Fogelson S.B."/>
            <person name="Camus A.C."/>
            <person name="Lorenz W."/>
            <person name="Vasireddy R."/>
            <person name="Vasireddy S."/>
            <person name="Smith T."/>
            <person name="Brown-Elliott B.A."/>
            <person name="Wallace R.J.Jr."/>
            <person name="Hasan N.A."/>
            <person name="Reischl U."/>
            <person name="Sanchez S."/>
        </authorList>
    </citation>
    <scope>NUCLEOTIDE SEQUENCE [LARGE SCALE GENOMIC DNA]</scope>
    <source>
        <strain evidence="2 3">15518</strain>
    </source>
</reference>
<dbReference type="Proteomes" id="UP000179441">
    <property type="component" value="Unassembled WGS sequence"/>
</dbReference>
<keyword evidence="3" id="KW-1185">Reference proteome</keyword>
<gene>
    <name evidence="2" type="ORF">BKG84_00075</name>
</gene>
<feature type="region of interest" description="Disordered" evidence="1">
    <location>
        <begin position="1"/>
        <end position="38"/>
    </location>
</feature>
<dbReference type="InterPro" id="IPR027417">
    <property type="entry name" value="P-loop_NTPase"/>
</dbReference>
<dbReference type="Pfam" id="PF13481">
    <property type="entry name" value="AAA_25"/>
    <property type="match status" value="1"/>
</dbReference>
<sequence length="560" mass="60760">MKEQASRADVDDAAHGESLPGDGFHYPGYIPNEGAAGDKTGELREFKHKLLRINATGGPGNRDPESALLAQMTTPDGMAKVVESGLGGEVFEDPLHGSVFRFALEYWDEHEIVPSLQVLIDEFPGLILKPPRDDDGATGWLIERLAHRRSTNRLQNLMRAAVETMHADPLKAAAEMRRACAQILEEAPRPGDSGIYVDVGAMLDDALPEPPRPEILSRSDGVPLFYPGEVNLLFGDPEHGKTWVALAACAEALNSGQRVLVADLDHNGAAATLHRLLQLGAPKEALRDGDLFRLCEPDGTGDVEHLIGDCATWSPNVVVVDSTGELLPMFDANSDSADDFTRAYNRVLQPLANTGAAVLLIDHLAKNKESRQLGPMGSMAKRRAVGGLCMRVVRERPFAPGDGGAARLLVNKDRHGGVRAHAQTSRGGGDEQLIGTFLLDRENDGTSSWRVTPPQSDSAATAEHTEFRPTALMERASQVIEQNPGKLTRNGIAEQTGGRKRTALSAVDLLAREGYLTSTEERYPRYTSTKPYRQVDDPCSDHYPSGNDHRDQISASDDDL</sequence>
<accession>A0A1S1M0B2</accession>
<feature type="region of interest" description="Disordered" evidence="1">
    <location>
        <begin position="444"/>
        <end position="464"/>
    </location>
</feature>